<dbReference type="InterPro" id="IPR036249">
    <property type="entry name" value="Thioredoxin-like_sf"/>
</dbReference>
<name>A0A2V1GWU0_9GAMM</name>
<sequence length="102" mass="11811">MRDRQSLNHRQLAPKLKLFYSAGCPFCIKVFLAMLWLRLQGKLSAVTLANVVRPTVRQQLIDGGGKKQVPCLAITDSQSEKVIWLYESTEIIDWFKRYATRR</sequence>
<accession>A0A2V1GWU0</accession>
<evidence type="ECO:0000313" key="3">
    <source>
        <dbReference type="Proteomes" id="UP000244906"/>
    </source>
</evidence>
<evidence type="ECO:0000313" key="2">
    <source>
        <dbReference type="EMBL" id="PVZ69528.1"/>
    </source>
</evidence>
<protein>
    <submittedName>
        <fullName evidence="2">Glutaredoxin</fullName>
    </submittedName>
</protein>
<dbReference type="AlphaFoldDB" id="A0A2V1GWU0"/>
<feature type="domain" description="GST N-terminal" evidence="1">
    <location>
        <begin position="18"/>
        <end position="96"/>
    </location>
</feature>
<dbReference type="EMBL" id="QDDL01000003">
    <property type="protein sequence ID" value="PVZ69528.1"/>
    <property type="molecule type" value="Genomic_DNA"/>
</dbReference>
<gene>
    <name evidence="2" type="ORF">DC094_09375</name>
</gene>
<dbReference type="RefSeq" id="WP_116686863.1">
    <property type="nucleotide sequence ID" value="NZ_CAWNYD010000003.1"/>
</dbReference>
<reference evidence="2 3" key="1">
    <citation type="submission" date="2018-04" db="EMBL/GenBank/DDBJ databases">
        <title>Thalassorhabdus spongiae gen. nov., sp. nov., isolated from a marine sponge in South-West Iceland.</title>
        <authorList>
            <person name="Knobloch S."/>
            <person name="Daussin A."/>
            <person name="Johannsson R."/>
            <person name="Marteinsson V.T."/>
        </authorList>
    </citation>
    <scope>NUCLEOTIDE SEQUENCE [LARGE SCALE GENOMIC DNA]</scope>
    <source>
        <strain evidence="2 3">Hp12</strain>
    </source>
</reference>
<organism evidence="2 3">
    <name type="scientific">Pelagibaculum spongiae</name>
    <dbReference type="NCBI Taxonomy" id="2080658"/>
    <lineage>
        <taxon>Bacteria</taxon>
        <taxon>Pseudomonadati</taxon>
        <taxon>Pseudomonadota</taxon>
        <taxon>Gammaproteobacteria</taxon>
        <taxon>Oceanospirillales</taxon>
        <taxon>Pelagibaculum</taxon>
    </lineage>
</organism>
<dbReference type="Proteomes" id="UP000244906">
    <property type="component" value="Unassembled WGS sequence"/>
</dbReference>
<keyword evidence="3" id="KW-1185">Reference proteome</keyword>
<dbReference type="InterPro" id="IPR004045">
    <property type="entry name" value="Glutathione_S-Trfase_N"/>
</dbReference>
<proteinExistence type="predicted"/>
<comment type="caution">
    <text evidence="2">The sequence shown here is derived from an EMBL/GenBank/DDBJ whole genome shotgun (WGS) entry which is preliminary data.</text>
</comment>
<dbReference type="Gene3D" id="3.40.30.10">
    <property type="entry name" value="Glutaredoxin"/>
    <property type="match status" value="1"/>
</dbReference>
<evidence type="ECO:0000259" key="1">
    <source>
        <dbReference type="Pfam" id="PF13417"/>
    </source>
</evidence>
<dbReference type="SUPFAM" id="SSF52833">
    <property type="entry name" value="Thioredoxin-like"/>
    <property type="match status" value="1"/>
</dbReference>
<dbReference type="Pfam" id="PF13417">
    <property type="entry name" value="GST_N_3"/>
    <property type="match status" value="1"/>
</dbReference>
<dbReference type="OrthoDB" id="9793736at2"/>